<name>A0A7S2ZZ27_9RHOD</name>
<dbReference type="EMBL" id="HBHW01030210">
    <property type="protein sequence ID" value="CAE0055355.1"/>
    <property type="molecule type" value="Transcribed_RNA"/>
</dbReference>
<accession>A0A7S2ZZ27</accession>
<dbReference type="AlphaFoldDB" id="A0A7S2ZZ27"/>
<dbReference type="SUPFAM" id="SSF51197">
    <property type="entry name" value="Clavaminate synthase-like"/>
    <property type="match status" value="1"/>
</dbReference>
<evidence type="ECO:0008006" key="2">
    <source>
        <dbReference type="Google" id="ProtNLM"/>
    </source>
</evidence>
<evidence type="ECO:0000313" key="1">
    <source>
        <dbReference type="EMBL" id="CAE0055355.1"/>
    </source>
</evidence>
<protein>
    <recommendedName>
        <fullName evidence="2">Phytanoyl-CoA dioxygenase</fullName>
    </recommendedName>
</protein>
<gene>
    <name evidence="1" type="ORF">RMAR00112_LOCUS23386</name>
</gene>
<sequence>MTQVVFGLSHCFSWDRGFFLAHQSFPSCTRRSEEDLSSRYQVQSYSPLKMGDVTFHHGWTLHGADGMDLSCDPRIAWTVSFFCEESTRLLPERYWIDIPTEDRMSYQKWIKEVKTDSEPLNHPDLEVVFPLSKKKMG</sequence>
<reference evidence="1" key="1">
    <citation type="submission" date="2021-01" db="EMBL/GenBank/DDBJ databases">
        <authorList>
            <person name="Corre E."/>
            <person name="Pelletier E."/>
            <person name="Niang G."/>
            <person name="Scheremetjew M."/>
            <person name="Finn R."/>
            <person name="Kale V."/>
            <person name="Holt S."/>
            <person name="Cochrane G."/>
            <person name="Meng A."/>
            <person name="Brown T."/>
            <person name="Cohen L."/>
        </authorList>
    </citation>
    <scope>NUCLEOTIDE SEQUENCE</scope>
    <source>
        <strain evidence="1">CCMP 769</strain>
    </source>
</reference>
<organism evidence="1">
    <name type="scientific">Rhodosorus marinus</name>
    <dbReference type="NCBI Taxonomy" id="101924"/>
    <lineage>
        <taxon>Eukaryota</taxon>
        <taxon>Rhodophyta</taxon>
        <taxon>Stylonematophyceae</taxon>
        <taxon>Stylonematales</taxon>
        <taxon>Stylonemataceae</taxon>
        <taxon>Rhodosorus</taxon>
    </lineage>
</organism>
<dbReference type="Gene3D" id="2.60.120.620">
    <property type="entry name" value="q2cbj1_9rhob like domain"/>
    <property type="match status" value="1"/>
</dbReference>
<proteinExistence type="predicted"/>